<dbReference type="RefSeq" id="WP_144348364.1">
    <property type="nucleotide sequence ID" value="NZ_VMKP01000004.1"/>
</dbReference>
<protein>
    <submittedName>
        <fullName evidence="3">SufE family protein</fullName>
    </submittedName>
</protein>
<evidence type="ECO:0000256" key="1">
    <source>
        <dbReference type="ARBA" id="ARBA00010282"/>
    </source>
</evidence>
<feature type="domain" description="Fe-S metabolism associated" evidence="2">
    <location>
        <begin position="8"/>
        <end position="130"/>
    </location>
</feature>
<dbReference type="Gene3D" id="3.90.1010.10">
    <property type="match status" value="1"/>
</dbReference>
<sequence length="145" mass="16334">MDLQRLIDTFNFLDNWEDRYRLLIDMGRELPELPDEARTEGNRVDGCTSNVWLETTISDEHPPRMFFTADSDAFIVKGLVAILLKAYSGKTPQEILNTDIESLFDDLGLSQQLTANRRDGFVAMVKQVRNRAQAVQADETAGAPG</sequence>
<dbReference type="Proteomes" id="UP000316688">
    <property type="component" value="Unassembled WGS sequence"/>
</dbReference>
<dbReference type="InterPro" id="IPR003808">
    <property type="entry name" value="Fe-S_metab-assoc_dom"/>
</dbReference>
<organism evidence="3 4">
    <name type="scientific">Spiribacter aquaticus</name>
    <dbReference type="NCBI Taxonomy" id="1935996"/>
    <lineage>
        <taxon>Bacteria</taxon>
        <taxon>Pseudomonadati</taxon>
        <taxon>Pseudomonadota</taxon>
        <taxon>Gammaproteobacteria</taxon>
        <taxon>Chromatiales</taxon>
        <taxon>Ectothiorhodospiraceae</taxon>
        <taxon>Spiribacter</taxon>
    </lineage>
</organism>
<accession>A0A557RFA9</accession>
<comment type="caution">
    <text evidence="3">The sequence shown here is derived from an EMBL/GenBank/DDBJ whole genome shotgun (WGS) entry which is preliminary data.</text>
</comment>
<dbReference type="PANTHER" id="PTHR43597">
    <property type="entry name" value="SULFUR ACCEPTOR PROTEIN CSDE"/>
    <property type="match status" value="1"/>
</dbReference>
<dbReference type="SUPFAM" id="SSF82649">
    <property type="entry name" value="SufE/NifU"/>
    <property type="match status" value="1"/>
</dbReference>
<keyword evidence="4" id="KW-1185">Reference proteome</keyword>
<evidence type="ECO:0000259" key="2">
    <source>
        <dbReference type="Pfam" id="PF02657"/>
    </source>
</evidence>
<gene>
    <name evidence="3" type="ORF">FPL11_09340</name>
</gene>
<evidence type="ECO:0000313" key="3">
    <source>
        <dbReference type="EMBL" id="TVO63848.1"/>
    </source>
</evidence>
<reference evidence="3 4" key="1">
    <citation type="submission" date="2019-07" db="EMBL/GenBank/DDBJ databases">
        <title>Reclasification of Spiribacter aquaticus.</title>
        <authorList>
            <person name="Leon M.J."/>
            <person name="Sanchez-Porro C."/>
            <person name="Ventosa A."/>
        </authorList>
    </citation>
    <scope>NUCLEOTIDE SEQUENCE [LARGE SCALE GENOMIC DNA]</scope>
    <source>
        <strain evidence="3 4">SP30</strain>
    </source>
</reference>
<comment type="similarity">
    <text evidence="1">Belongs to the SufE family.</text>
</comment>
<dbReference type="EMBL" id="VMKP01000004">
    <property type="protein sequence ID" value="TVO63848.1"/>
    <property type="molecule type" value="Genomic_DNA"/>
</dbReference>
<dbReference type="Pfam" id="PF02657">
    <property type="entry name" value="SufE"/>
    <property type="match status" value="1"/>
</dbReference>
<dbReference type="PANTHER" id="PTHR43597:SF5">
    <property type="entry name" value="SUFE-LIKE PROTEIN 2, CHLOROPLASTIC"/>
    <property type="match status" value="1"/>
</dbReference>
<evidence type="ECO:0000313" key="4">
    <source>
        <dbReference type="Proteomes" id="UP000316688"/>
    </source>
</evidence>
<name>A0A557RFA9_9GAMM</name>
<proteinExistence type="inferred from homology"/>
<dbReference type="AlphaFoldDB" id="A0A557RFA9"/>